<dbReference type="Gene3D" id="1.10.1040.10">
    <property type="entry name" value="N-(1-d-carboxylethyl)-l-norvaline Dehydrogenase, domain 2"/>
    <property type="match status" value="1"/>
</dbReference>
<evidence type="ECO:0000313" key="2">
    <source>
        <dbReference type="EMBL" id="GAA1974439.1"/>
    </source>
</evidence>
<evidence type="ECO:0000313" key="3">
    <source>
        <dbReference type="Proteomes" id="UP001500326"/>
    </source>
</evidence>
<dbReference type="Pfam" id="PF09130">
    <property type="entry name" value="DUF1932"/>
    <property type="match status" value="1"/>
</dbReference>
<keyword evidence="3" id="KW-1185">Reference proteome</keyword>
<proteinExistence type="predicted"/>
<dbReference type="EMBL" id="BAAAOH010000001">
    <property type="protein sequence ID" value="GAA1974439.1"/>
    <property type="molecule type" value="Genomic_DNA"/>
</dbReference>
<organism evidence="2 3">
    <name type="scientific">Microbacterium pumilum</name>
    <dbReference type="NCBI Taxonomy" id="344165"/>
    <lineage>
        <taxon>Bacteria</taxon>
        <taxon>Bacillati</taxon>
        <taxon>Actinomycetota</taxon>
        <taxon>Actinomycetes</taxon>
        <taxon>Micrococcales</taxon>
        <taxon>Microbacteriaceae</taxon>
        <taxon>Microbacterium</taxon>
    </lineage>
</organism>
<dbReference type="InterPro" id="IPR008927">
    <property type="entry name" value="6-PGluconate_DH-like_C_sf"/>
</dbReference>
<gene>
    <name evidence="2" type="ORF">GCM10009777_03670</name>
</gene>
<comment type="caution">
    <text evidence="2">The sequence shown here is derived from an EMBL/GenBank/DDBJ whole genome shotgun (WGS) entry which is preliminary data.</text>
</comment>
<dbReference type="InterPro" id="IPR013328">
    <property type="entry name" value="6PGD_dom2"/>
</dbReference>
<feature type="domain" description="Phosphogluconate dehydrogenase NAD-binding putative C-terminal" evidence="1">
    <location>
        <begin position="181"/>
        <end position="247"/>
    </location>
</feature>
<protein>
    <submittedName>
        <fullName evidence="2">NAD(P)-dependent oxidoreductase</fullName>
    </submittedName>
</protein>
<dbReference type="RefSeq" id="WP_344057967.1">
    <property type="nucleotide sequence ID" value="NZ_BAAAOH010000001.1"/>
</dbReference>
<dbReference type="SUPFAM" id="SSF51735">
    <property type="entry name" value="NAD(P)-binding Rossmann-fold domains"/>
    <property type="match status" value="1"/>
</dbReference>
<reference evidence="3" key="1">
    <citation type="journal article" date="2019" name="Int. J. Syst. Evol. Microbiol.">
        <title>The Global Catalogue of Microorganisms (GCM) 10K type strain sequencing project: providing services to taxonomists for standard genome sequencing and annotation.</title>
        <authorList>
            <consortium name="The Broad Institute Genomics Platform"/>
            <consortium name="The Broad Institute Genome Sequencing Center for Infectious Disease"/>
            <person name="Wu L."/>
            <person name="Ma J."/>
        </authorList>
    </citation>
    <scope>NUCLEOTIDE SEQUENCE [LARGE SCALE GENOMIC DNA]</scope>
    <source>
        <strain evidence="3">JCM 14902</strain>
    </source>
</reference>
<dbReference type="Proteomes" id="UP001500326">
    <property type="component" value="Unassembled WGS sequence"/>
</dbReference>
<dbReference type="InterPro" id="IPR015814">
    <property type="entry name" value="Pgluconate_DH_NAD-bd_C"/>
</dbReference>
<dbReference type="Gene3D" id="3.40.50.720">
    <property type="entry name" value="NAD(P)-binding Rossmann-like Domain"/>
    <property type="match status" value="1"/>
</dbReference>
<sequence>MVRIAVLHPESMGAAMGAALAEVGHDVGWLPAGRSGATSARADAVPLRRLDDLRGVDVVISLVPPVAAVSTAGGMTGFAGTFVDANAISPARAAQVAMTIDAAGGTYVDGGVVGPPPRVAGTTRLFLSGAGASAVAELFDSSRVDAIVLAASEFAASAMKMSYATMTKVSAALLLATFDAARAYGVETALLAEWRRSQPQMEAALARAQSDATTKGWRWADEMRQIAATFSDVGKPVGFGEAAALVFDEHDRPD</sequence>
<dbReference type="SUPFAM" id="SSF48179">
    <property type="entry name" value="6-phosphogluconate dehydrogenase C-terminal domain-like"/>
    <property type="match status" value="1"/>
</dbReference>
<evidence type="ECO:0000259" key="1">
    <source>
        <dbReference type="Pfam" id="PF09130"/>
    </source>
</evidence>
<accession>A0ABP5D8J9</accession>
<dbReference type="InterPro" id="IPR036291">
    <property type="entry name" value="NAD(P)-bd_dom_sf"/>
</dbReference>
<name>A0ABP5D8J9_9MICO</name>